<dbReference type="InterPro" id="IPR001240">
    <property type="entry name" value="PRAI_dom"/>
</dbReference>
<keyword evidence="6 9" id="KW-0822">Tryptophan biosynthesis</keyword>
<evidence type="ECO:0000313" key="11">
    <source>
        <dbReference type="EMBL" id="GGG65606.1"/>
    </source>
</evidence>
<proteinExistence type="inferred from homology"/>
<evidence type="ECO:0000256" key="3">
    <source>
        <dbReference type="ARBA" id="ARBA00012572"/>
    </source>
</evidence>
<accession>A0ABQ1XC77</accession>
<protein>
    <recommendedName>
        <fullName evidence="4 9">N-(5'-phosphoribosyl)anthranilate isomerase</fullName>
        <shortName evidence="9">PRAI</shortName>
        <ecNumber evidence="3 9">5.3.1.24</ecNumber>
    </recommendedName>
</protein>
<dbReference type="Proteomes" id="UP000658202">
    <property type="component" value="Unassembled WGS sequence"/>
</dbReference>
<dbReference type="CDD" id="cd00405">
    <property type="entry name" value="PRAI"/>
    <property type="match status" value="1"/>
</dbReference>
<dbReference type="InterPro" id="IPR013785">
    <property type="entry name" value="Aldolase_TIM"/>
</dbReference>
<organism evidence="11 12">
    <name type="scientific">Epilithonimonas arachidiradicis</name>
    <dbReference type="NCBI Taxonomy" id="1617282"/>
    <lineage>
        <taxon>Bacteria</taxon>
        <taxon>Pseudomonadati</taxon>
        <taxon>Bacteroidota</taxon>
        <taxon>Flavobacteriia</taxon>
        <taxon>Flavobacteriales</taxon>
        <taxon>Weeksellaceae</taxon>
        <taxon>Chryseobacterium group</taxon>
        <taxon>Epilithonimonas</taxon>
    </lineage>
</organism>
<dbReference type="Gene3D" id="3.20.20.70">
    <property type="entry name" value="Aldolase class I"/>
    <property type="match status" value="1"/>
</dbReference>
<dbReference type="PANTHER" id="PTHR42894">
    <property type="entry name" value="N-(5'-PHOSPHORIBOSYL)ANTHRANILATE ISOMERASE"/>
    <property type="match status" value="1"/>
</dbReference>
<dbReference type="SUPFAM" id="SSF51366">
    <property type="entry name" value="Ribulose-phoshate binding barrel"/>
    <property type="match status" value="1"/>
</dbReference>
<evidence type="ECO:0000256" key="7">
    <source>
        <dbReference type="ARBA" id="ARBA00023141"/>
    </source>
</evidence>
<gene>
    <name evidence="9 11" type="primary">trpF</name>
    <name evidence="11" type="ORF">GCM10007332_30220</name>
</gene>
<dbReference type="HAMAP" id="MF_00135">
    <property type="entry name" value="PRAI"/>
    <property type="match status" value="1"/>
</dbReference>
<dbReference type="Pfam" id="PF00697">
    <property type="entry name" value="PRAI"/>
    <property type="match status" value="1"/>
</dbReference>
<comment type="similarity">
    <text evidence="9">Belongs to the TrpF family.</text>
</comment>
<keyword evidence="5 9" id="KW-0028">Amino-acid biosynthesis</keyword>
<comment type="pathway">
    <text evidence="2 9">Amino-acid biosynthesis; L-tryptophan biosynthesis; L-tryptophan from chorismate: step 3/5.</text>
</comment>
<evidence type="ECO:0000256" key="5">
    <source>
        <dbReference type="ARBA" id="ARBA00022605"/>
    </source>
</evidence>
<keyword evidence="8 9" id="KW-0413">Isomerase</keyword>
<keyword evidence="7 9" id="KW-0057">Aromatic amino acid biosynthesis</keyword>
<feature type="domain" description="N-(5'phosphoribosyl) anthranilate isomerase (PRAI)" evidence="10">
    <location>
        <begin position="35"/>
        <end position="237"/>
    </location>
</feature>
<dbReference type="EMBL" id="BMCW01000008">
    <property type="protein sequence ID" value="GGG65606.1"/>
    <property type="molecule type" value="Genomic_DNA"/>
</dbReference>
<dbReference type="EC" id="5.3.1.24" evidence="3 9"/>
<dbReference type="InterPro" id="IPR044643">
    <property type="entry name" value="TrpF_fam"/>
</dbReference>
<keyword evidence="12" id="KW-1185">Reference proteome</keyword>
<reference evidence="12" key="1">
    <citation type="journal article" date="2019" name="Int. J. Syst. Evol. Microbiol.">
        <title>The Global Catalogue of Microorganisms (GCM) 10K type strain sequencing project: providing services to taxonomists for standard genome sequencing and annotation.</title>
        <authorList>
            <consortium name="The Broad Institute Genomics Platform"/>
            <consortium name="The Broad Institute Genome Sequencing Center for Infectious Disease"/>
            <person name="Wu L."/>
            <person name="Ma J."/>
        </authorList>
    </citation>
    <scope>NUCLEOTIDE SEQUENCE [LARGE SCALE GENOMIC DNA]</scope>
    <source>
        <strain evidence="12">CCM 8490</strain>
    </source>
</reference>
<evidence type="ECO:0000256" key="6">
    <source>
        <dbReference type="ARBA" id="ARBA00022822"/>
    </source>
</evidence>
<dbReference type="GO" id="GO:0016853">
    <property type="term" value="F:isomerase activity"/>
    <property type="evidence" value="ECO:0007669"/>
    <property type="project" value="UniProtKB-KW"/>
</dbReference>
<evidence type="ECO:0000313" key="12">
    <source>
        <dbReference type="Proteomes" id="UP000658202"/>
    </source>
</evidence>
<evidence type="ECO:0000259" key="10">
    <source>
        <dbReference type="Pfam" id="PF00697"/>
    </source>
</evidence>
<name>A0ABQ1XC77_9FLAO</name>
<evidence type="ECO:0000256" key="8">
    <source>
        <dbReference type="ARBA" id="ARBA00023235"/>
    </source>
</evidence>
<evidence type="ECO:0000256" key="9">
    <source>
        <dbReference type="HAMAP-Rule" id="MF_00135"/>
    </source>
</evidence>
<comment type="caution">
    <text evidence="11">The sequence shown here is derived from an EMBL/GenBank/DDBJ whole genome shotgun (WGS) entry which is preliminary data.</text>
</comment>
<evidence type="ECO:0000256" key="4">
    <source>
        <dbReference type="ARBA" id="ARBA00022272"/>
    </source>
</evidence>
<sequence length="247" mass="28260">MKKPNEVVRRSQSLRFLVPQNDNLEIDIMIKPTIKVCGLTKLNQIQELVDLKIDFLGFIFYEKSPRYVLNHLSLEQISETNHPGKVGVFVNEDLEKIVEISGKAKLNFIQLHGDETEDFISELRQRLNREIKIIKVIRIGNQTSDELQKTINQQPTTINYLLFDTDSKAFGGTGNAFDWNVLNDIEIPIPYFLSGGISLENFNQLTTINHQPIALDINSKFEIEAGNKDLEKVKEFLLLTKNETSSI</sequence>
<evidence type="ECO:0000256" key="1">
    <source>
        <dbReference type="ARBA" id="ARBA00001164"/>
    </source>
</evidence>
<dbReference type="PANTHER" id="PTHR42894:SF1">
    <property type="entry name" value="N-(5'-PHOSPHORIBOSYL)ANTHRANILATE ISOMERASE"/>
    <property type="match status" value="1"/>
</dbReference>
<evidence type="ECO:0000256" key="2">
    <source>
        <dbReference type="ARBA" id="ARBA00004664"/>
    </source>
</evidence>
<dbReference type="InterPro" id="IPR011060">
    <property type="entry name" value="RibuloseP-bd_barrel"/>
</dbReference>
<comment type="catalytic activity">
    <reaction evidence="1 9">
        <text>N-(5-phospho-beta-D-ribosyl)anthranilate = 1-(2-carboxyphenylamino)-1-deoxy-D-ribulose 5-phosphate</text>
        <dbReference type="Rhea" id="RHEA:21540"/>
        <dbReference type="ChEBI" id="CHEBI:18277"/>
        <dbReference type="ChEBI" id="CHEBI:58613"/>
        <dbReference type="EC" id="5.3.1.24"/>
    </reaction>
</comment>